<organism evidence="5 6">
    <name type="scientific">Salimicrobium halophilum</name>
    <dbReference type="NCBI Taxonomy" id="86666"/>
    <lineage>
        <taxon>Bacteria</taxon>
        <taxon>Bacillati</taxon>
        <taxon>Bacillota</taxon>
        <taxon>Bacilli</taxon>
        <taxon>Bacillales</taxon>
        <taxon>Bacillaceae</taxon>
        <taxon>Salimicrobium</taxon>
    </lineage>
</organism>
<dbReference type="InterPro" id="IPR003439">
    <property type="entry name" value="ABC_transporter-like_ATP-bd"/>
</dbReference>
<proteinExistence type="predicted"/>
<keyword evidence="6" id="KW-1185">Reference proteome</keyword>
<dbReference type="STRING" id="86666.SAMN04490247_1924"/>
<keyword evidence="3 5" id="KW-0067">ATP-binding</keyword>
<gene>
    <name evidence="5" type="ORF">SAMN04490247_1924</name>
</gene>
<dbReference type="GO" id="GO:0016887">
    <property type="term" value="F:ATP hydrolysis activity"/>
    <property type="evidence" value="ECO:0007669"/>
    <property type="project" value="InterPro"/>
</dbReference>
<keyword evidence="2" id="KW-0547">Nucleotide-binding</keyword>
<dbReference type="OrthoDB" id="9804819at2"/>
<dbReference type="Proteomes" id="UP000199225">
    <property type="component" value="Unassembled WGS sequence"/>
</dbReference>
<dbReference type="AlphaFoldDB" id="A0A1G8TT13"/>
<dbReference type="RefSeq" id="WP_093193653.1">
    <property type="nucleotide sequence ID" value="NZ_FNEV01000005.1"/>
</dbReference>
<evidence type="ECO:0000313" key="6">
    <source>
        <dbReference type="Proteomes" id="UP000199225"/>
    </source>
</evidence>
<dbReference type="SMART" id="SM00382">
    <property type="entry name" value="AAA"/>
    <property type="match status" value="1"/>
</dbReference>
<evidence type="ECO:0000256" key="3">
    <source>
        <dbReference type="ARBA" id="ARBA00022840"/>
    </source>
</evidence>
<reference evidence="6" key="1">
    <citation type="submission" date="2016-10" db="EMBL/GenBank/DDBJ databases">
        <authorList>
            <person name="Varghese N."/>
            <person name="Submissions S."/>
        </authorList>
    </citation>
    <scope>NUCLEOTIDE SEQUENCE [LARGE SCALE GENOMIC DNA]</scope>
    <source>
        <strain evidence="6">DSM 4771</strain>
    </source>
</reference>
<dbReference type="PANTHER" id="PTHR42939:SF1">
    <property type="entry name" value="ABC TRANSPORTER ATP-BINDING PROTEIN ALBC-RELATED"/>
    <property type="match status" value="1"/>
</dbReference>
<dbReference type="PANTHER" id="PTHR42939">
    <property type="entry name" value="ABC TRANSPORTER ATP-BINDING PROTEIN ALBC-RELATED"/>
    <property type="match status" value="1"/>
</dbReference>
<sequence>MNFDISMEEVNVTYRKSEALKDIDLILPAAKIYGLIGRNGAGKSTLLSVLASFRRPTSGNITIGGADPYENEILMSHISFSYEKDYSEETRSIRAMMKSTKKFRPYFDTTYAEELVERFGLPAKKPMKKLSKGMQSIATVIIGLASRAPITIFDESYSGMDAPAREIFYEEILKDFERHPRTFILSTHLVSEMDHLFEEVIFLHEGKVILRDSTDHAIERGVFVTGRKENVHQWMEGKHAGEEKRYGPTVTTFALHTPSQEDKKHAAQLGLELSSASLQDLFIHMTKEGPSHEQ</sequence>
<dbReference type="InterPro" id="IPR003593">
    <property type="entry name" value="AAA+_ATPase"/>
</dbReference>
<evidence type="ECO:0000256" key="2">
    <source>
        <dbReference type="ARBA" id="ARBA00022741"/>
    </source>
</evidence>
<accession>A0A1G8TT13</accession>
<evidence type="ECO:0000313" key="5">
    <source>
        <dbReference type="EMBL" id="SDJ44075.1"/>
    </source>
</evidence>
<protein>
    <submittedName>
        <fullName evidence="5">ABC-2 type transport system ATP-binding protein</fullName>
    </submittedName>
</protein>
<dbReference type="EMBL" id="FNEV01000005">
    <property type="protein sequence ID" value="SDJ44075.1"/>
    <property type="molecule type" value="Genomic_DNA"/>
</dbReference>
<dbReference type="PROSITE" id="PS50893">
    <property type="entry name" value="ABC_TRANSPORTER_2"/>
    <property type="match status" value="1"/>
</dbReference>
<dbReference type="InterPro" id="IPR051782">
    <property type="entry name" value="ABC_Transporter_VariousFunc"/>
</dbReference>
<feature type="domain" description="ABC transporter" evidence="4">
    <location>
        <begin position="5"/>
        <end position="230"/>
    </location>
</feature>
<dbReference type="Pfam" id="PF00005">
    <property type="entry name" value="ABC_tran"/>
    <property type="match status" value="1"/>
</dbReference>
<dbReference type="SUPFAM" id="SSF52540">
    <property type="entry name" value="P-loop containing nucleoside triphosphate hydrolases"/>
    <property type="match status" value="1"/>
</dbReference>
<evidence type="ECO:0000259" key="4">
    <source>
        <dbReference type="PROSITE" id="PS50893"/>
    </source>
</evidence>
<dbReference type="InterPro" id="IPR027417">
    <property type="entry name" value="P-loop_NTPase"/>
</dbReference>
<dbReference type="Gene3D" id="3.40.50.300">
    <property type="entry name" value="P-loop containing nucleotide triphosphate hydrolases"/>
    <property type="match status" value="1"/>
</dbReference>
<keyword evidence="1" id="KW-0813">Transport</keyword>
<name>A0A1G8TT13_9BACI</name>
<dbReference type="GO" id="GO:0005524">
    <property type="term" value="F:ATP binding"/>
    <property type="evidence" value="ECO:0007669"/>
    <property type="project" value="UniProtKB-KW"/>
</dbReference>
<evidence type="ECO:0000256" key="1">
    <source>
        <dbReference type="ARBA" id="ARBA00022448"/>
    </source>
</evidence>